<organism evidence="2 3">
    <name type="scientific">Marinobacterium halophilum</name>
    <dbReference type="NCBI Taxonomy" id="267374"/>
    <lineage>
        <taxon>Bacteria</taxon>
        <taxon>Pseudomonadati</taxon>
        <taxon>Pseudomonadota</taxon>
        <taxon>Gammaproteobacteria</taxon>
        <taxon>Oceanospirillales</taxon>
        <taxon>Oceanospirillaceae</taxon>
        <taxon>Marinobacterium</taxon>
    </lineage>
</organism>
<name>A0A2P8F213_9GAMM</name>
<keyword evidence="1" id="KW-0472">Membrane</keyword>
<keyword evidence="3" id="KW-1185">Reference proteome</keyword>
<evidence type="ECO:0000256" key="1">
    <source>
        <dbReference type="SAM" id="Phobius"/>
    </source>
</evidence>
<evidence type="ECO:0000313" key="3">
    <source>
        <dbReference type="Proteomes" id="UP000242133"/>
    </source>
</evidence>
<reference evidence="2 3" key="1">
    <citation type="submission" date="2018-03" db="EMBL/GenBank/DDBJ databases">
        <title>Genomic Encyclopedia of Archaeal and Bacterial Type Strains, Phase II (KMG-II): from individual species to whole genera.</title>
        <authorList>
            <person name="Goeker M."/>
        </authorList>
    </citation>
    <scope>NUCLEOTIDE SEQUENCE [LARGE SCALE GENOMIC DNA]</scope>
    <source>
        <strain evidence="2 3">DSM 17586</strain>
    </source>
</reference>
<keyword evidence="1" id="KW-1133">Transmembrane helix</keyword>
<dbReference type="AlphaFoldDB" id="A0A2P8F213"/>
<protein>
    <submittedName>
        <fullName evidence="2">Uncharacterized protein</fullName>
    </submittedName>
</protein>
<feature type="transmembrane region" description="Helical" evidence="1">
    <location>
        <begin position="43"/>
        <end position="61"/>
    </location>
</feature>
<accession>A0A2P8F213</accession>
<dbReference type="Proteomes" id="UP000242133">
    <property type="component" value="Unassembled WGS sequence"/>
</dbReference>
<feature type="transmembrane region" description="Helical" evidence="1">
    <location>
        <begin position="82"/>
        <end position="103"/>
    </location>
</feature>
<proteinExistence type="predicted"/>
<keyword evidence="1" id="KW-0812">Transmembrane</keyword>
<sequence length="156" mass="17139">MIESGASVCVVAETKLKRLSDTEMRADLLQSRLSQWRISMYEALYLFLATGVVSMSAALSAGALSKLPEDKRPGFMSSRNGLVAVIMAGNLGALTLIGAMAYGVRNLDWWIPVSCLFITFPLVHVALFQRLLGDFKTLVLMLPLVVASIAALYYYW</sequence>
<feature type="transmembrane region" description="Helical" evidence="1">
    <location>
        <begin position="135"/>
        <end position="155"/>
    </location>
</feature>
<comment type="caution">
    <text evidence="2">The sequence shown here is derived from an EMBL/GenBank/DDBJ whole genome shotgun (WGS) entry which is preliminary data.</text>
</comment>
<dbReference type="RefSeq" id="WP_245912581.1">
    <property type="nucleotide sequence ID" value="NZ_PYGI01000003.1"/>
</dbReference>
<dbReference type="EMBL" id="PYGI01000003">
    <property type="protein sequence ID" value="PSL15753.1"/>
    <property type="molecule type" value="Genomic_DNA"/>
</dbReference>
<gene>
    <name evidence="2" type="ORF">CLV44_10334</name>
</gene>
<feature type="transmembrane region" description="Helical" evidence="1">
    <location>
        <begin position="109"/>
        <end position="128"/>
    </location>
</feature>
<evidence type="ECO:0000313" key="2">
    <source>
        <dbReference type="EMBL" id="PSL15753.1"/>
    </source>
</evidence>